<evidence type="ECO:0000256" key="1">
    <source>
        <dbReference type="ARBA" id="ARBA00022679"/>
    </source>
</evidence>
<dbReference type="PROSITE" id="PS01066">
    <property type="entry name" value="UPP_SYNTHASE"/>
    <property type="match status" value="1"/>
</dbReference>
<dbReference type="Pfam" id="PF01255">
    <property type="entry name" value="Prenyltransf"/>
    <property type="match status" value="1"/>
</dbReference>
<name>A0A6L5XDD7_9BACT</name>
<dbReference type="NCBIfam" id="NF011405">
    <property type="entry name" value="PRK14830.1"/>
    <property type="match status" value="1"/>
</dbReference>
<comment type="caution">
    <text evidence="3">The sequence shown here is derived from an EMBL/GenBank/DDBJ whole genome shotgun (WGS) entry which is preliminary data.</text>
</comment>
<feature type="binding site" evidence="2">
    <location>
        <begin position="66"/>
        <end position="68"/>
    </location>
    <ligand>
        <name>substrate</name>
    </ligand>
</feature>
<dbReference type="HAMAP" id="MF_01139">
    <property type="entry name" value="ISPT"/>
    <property type="match status" value="1"/>
</dbReference>
<dbReference type="GO" id="GO:0000287">
    <property type="term" value="F:magnesium ion binding"/>
    <property type="evidence" value="ECO:0007669"/>
    <property type="project" value="UniProtKB-UniRule"/>
</dbReference>
<feature type="binding site" evidence="2">
    <location>
        <position position="34"/>
    </location>
    <ligand>
        <name>substrate</name>
    </ligand>
</feature>
<reference evidence="3 4" key="1">
    <citation type="submission" date="2019-08" db="EMBL/GenBank/DDBJ databases">
        <title>In-depth cultivation of the pig gut microbiome towards novel bacterial diversity and tailored functional studies.</title>
        <authorList>
            <person name="Wylensek D."/>
            <person name="Hitch T.C.A."/>
            <person name="Clavel T."/>
        </authorList>
    </citation>
    <scope>NUCLEOTIDE SEQUENCE [LARGE SCALE GENOMIC DNA]</scope>
    <source>
        <strain evidence="3 4">Oil-RF-744-WCA-WT-10</strain>
    </source>
</reference>
<dbReference type="NCBIfam" id="TIGR00055">
    <property type="entry name" value="uppS"/>
    <property type="match status" value="1"/>
</dbReference>
<keyword evidence="4" id="KW-1185">Reference proteome</keyword>
<feature type="active site" description="Proton acceptor" evidence="2">
    <location>
        <position position="69"/>
    </location>
</feature>
<feature type="active site" evidence="2">
    <location>
        <position position="21"/>
    </location>
</feature>
<evidence type="ECO:0000256" key="2">
    <source>
        <dbReference type="HAMAP-Rule" id="MF_01139"/>
    </source>
</evidence>
<dbReference type="GO" id="GO:0045547">
    <property type="term" value="F:ditrans,polycis-polyprenyl diphosphate synthase [(2E,6E)-farnesyl diphosphate specific] activity"/>
    <property type="evidence" value="ECO:0007669"/>
    <property type="project" value="TreeGrafter"/>
</dbReference>
<evidence type="ECO:0000313" key="3">
    <source>
        <dbReference type="EMBL" id="MSS17303.1"/>
    </source>
</evidence>
<dbReference type="InterPro" id="IPR018520">
    <property type="entry name" value="UPP_synth-like_CS"/>
</dbReference>
<comment type="cofactor">
    <cofactor evidence="2">
        <name>Mg(2+)</name>
        <dbReference type="ChEBI" id="CHEBI:18420"/>
    </cofactor>
    <text evidence="2">Binds 2 magnesium ions per subunit.</text>
</comment>
<dbReference type="RefSeq" id="WP_154327146.1">
    <property type="nucleotide sequence ID" value="NZ_CP045696.1"/>
</dbReference>
<feature type="binding site" evidence="2">
    <location>
        <position position="21"/>
    </location>
    <ligand>
        <name>Mg(2+)</name>
        <dbReference type="ChEBI" id="CHEBI:18420"/>
    </ligand>
</feature>
<feature type="binding site" evidence="2">
    <location>
        <position position="70"/>
    </location>
    <ligand>
        <name>substrate</name>
    </ligand>
</feature>
<dbReference type="AlphaFoldDB" id="A0A6L5XDD7"/>
<evidence type="ECO:0000313" key="4">
    <source>
        <dbReference type="Proteomes" id="UP000483362"/>
    </source>
</evidence>
<dbReference type="CDD" id="cd00475">
    <property type="entry name" value="Cis_IPPS"/>
    <property type="match status" value="1"/>
</dbReference>
<feature type="binding site" evidence="2">
    <location>
        <begin position="22"/>
        <end position="25"/>
    </location>
    <ligand>
        <name>substrate</name>
    </ligand>
</feature>
<dbReference type="GO" id="GO:0016094">
    <property type="term" value="P:polyprenol biosynthetic process"/>
    <property type="evidence" value="ECO:0007669"/>
    <property type="project" value="TreeGrafter"/>
</dbReference>
<dbReference type="Gene3D" id="3.40.1180.10">
    <property type="entry name" value="Decaprenyl diphosphate synthase-like"/>
    <property type="match status" value="1"/>
</dbReference>
<comment type="subunit">
    <text evidence="2">Homodimer.</text>
</comment>
<comment type="function">
    <text evidence="2">Catalyzes the condensation of isopentenyl diphosphate (IPP) with allylic pyrophosphates generating different type of terpenoids.</text>
</comment>
<keyword evidence="2" id="KW-0460">Magnesium</keyword>
<dbReference type="Proteomes" id="UP000483362">
    <property type="component" value="Unassembled WGS sequence"/>
</dbReference>
<feature type="binding site" evidence="2">
    <location>
        <position position="72"/>
    </location>
    <ligand>
        <name>substrate</name>
    </ligand>
</feature>
<protein>
    <recommendedName>
        <fullName evidence="2">Isoprenyl transferase</fullName>
        <ecNumber evidence="2">2.5.1.-</ecNumber>
    </recommendedName>
</protein>
<dbReference type="EC" id="2.5.1.-" evidence="2"/>
<gene>
    <name evidence="3" type="ORF">FYJ29_05930</name>
</gene>
<dbReference type="PANTHER" id="PTHR10291:SF0">
    <property type="entry name" value="DEHYDRODOLICHYL DIPHOSPHATE SYNTHASE 2"/>
    <property type="match status" value="1"/>
</dbReference>
<dbReference type="PANTHER" id="PTHR10291">
    <property type="entry name" value="DEHYDRODOLICHYL DIPHOSPHATE SYNTHASE FAMILY MEMBER"/>
    <property type="match status" value="1"/>
</dbReference>
<dbReference type="InterPro" id="IPR001441">
    <property type="entry name" value="UPP_synth-like"/>
</dbReference>
<comment type="similarity">
    <text evidence="2">Belongs to the UPP synthase family.</text>
</comment>
<feature type="binding site" evidence="2">
    <location>
        <begin position="195"/>
        <end position="197"/>
    </location>
    <ligand>
        <name>substrate</name>
    </ligand>
</feature>
<feature type="binding site" evidence="2">
    <location>
        <position position="38"/>
    </location>
    <ligand>
        <name>substrate</name>
    </ligand>
</feature>
<feature type="binding site" evidence="2">
    <location>
        <position position="26"/>
    </location>
    <ligand>
        <name>substrate</name>
    </ligand>
</feature>
<accession>A0A6L5XDD7</accession>
<dbReference type="InterPro" id="IPR036424">
    <property type="entry name" value="UPP_synth-like_sf"/>
</dbReference>
<dbReference type="SUPFAM" id="SSF64005">
    <property type="entry name" value="Undecaprenyl diphosphate synthase"/>
    <property type="match status" value="1"/>
</dbReference>
<dbReference type="EMBL" id="VULT01000007">
    <property type="protein sequence ID" value="MSS17303.1"/>
    <property type="molecule type" value="Genomic_DNA"/>
</dbReference>
<sequence length="257" mass="29512">MSLIDEIDKTRIPRHVAIIMDGNGRWAKLHGHERSFGHENGVTTVRQITEIASQIGIGYLTLYTFSTENWNRPEAEVHYLMNLVVTAIERETPDLIKNNVRLTMIGDAARMPQYARERLEKCIALTAGDTGLVLCLALSYSARWEIVEACKHMAREAREGKLNPEAIDEKVVAAHLATRDMPDPDLLIRTAGDLRLSNYLLWQIAYSELYFTPTYWPDFTQDDFLRAIVDYQGRERRYGMTSEQVESKNIDHNEQNI</sequence>
<proteinExistence type="inferred from homology"/>
<keyword evidence="1 2" id="KW-0808">Transferase</keyword>
<feature type="binding site" evidence="2">
    <location>
        <position position="189"/>
    </location>
    <ligand>
        <name>substrate</name>
    </ligand>
</feature>
<feature type="binding site" evidence="2">
    <location>
        <position position="208"/>
    </location>
    <ligand>
        <name>Mg(2+)</name>
        <dbReference type="ChEBI" id="CHEBI:18420"/>
    </ligand>
</feature>
<organism evidence="3 4">
    <name type="scientific">Sodaliphilus pleomorphus</name>
    <dbReference type="NCBI Taxonomy" id="2606626"/>
    <lineage>
        <taxon>Bacteria</taxon>
        <taxon>Pseudomonadati</taxon>
        <taxon>Bacteroidota</taxon>
        <taxon>Bacteroidia</taxon>
        <taxon>Bacteroidales</taxon>
        <taxon>Muribaculaceae</taxon>
        <taxon>Sodaliphilus</taxon>
    </lineage>
</organism>
<dbReference type="FunFam" id="3.40.1180.10:FF:000001">
    <property type="entry name" value="(2E,6E)-farnesyl-diphosphate-specific ditrans,polycis-undecaprenyl-diphosphate synthase"/>
    <property type="match status" value="1"/>
</dbReference>
<keyword evidence="2" id="KW-0479">Metal-binding</keyword>